<feature type="transmembrane region" description="Helical" evidence="1">
    <location>
        <begin position="41"/>
        <end position="66"/>
    </location>
</feature>
<organism evidence="2 3">
    <name type="scientific">Exobacillus caeni</name>
    <dbReference type="NCBI Taxonomy" id="2574798"/>
    <lineage>
        <taxon>Bacteria</taxon>
        <taxon>Bacillati</taxon>
        <taxon>Bacillota</taxon>
        <taxon>Bacilli</taxon>
        <taxon>Bacillales</taxon>
        <taxon>Guptibacillaceae</taxon>
        <taxon>Exobacillus</taxon>
    </lineage>
</organism>
<dbReference type="InterPro" id="IPR020390">
    <property type="entry name" value="Uncharacterised_YqhV"/>
</dbReference>
<reference evidence="2 3" key="1">
    <citation type="submission" date="2019-04" db="EMBL/GenBank/DDBJ databases">
        <title>Bacillus caeni sp. nov., a bacterium isolated from mangrove sediment.</title>
        <authorList>
            <person name="Huang H."/>
            <person name="Mo K."/>
            <person name="Hu Y."/>
        </authorList>
    </citation>
    <scope>NUCLEOTIDE SEQUENCE [LARGE SCALE GENOMIC DNA]</scope>
    <source>
        <strain evidence="2 3">HB172195</strain>
    </source>
</reference>
<keyword evidence="1" id="KW-1133">Transmembrane helix</keyword>
<evidence type="ECO:0000313" key="2">
    <source>
        <dbReference type="EMBL" id="TLS36364.1"/>
    </source>
</evidence>
<feature type="transmembrane region" description="Helical" evidence="1">
    <location>
        <begin position="14"/>
        <end position="34"/>
    </location>
</feature>
<comment type="caution">
    <text evidence="2">The sequence shown here is derived from an EMBL/GenBank/DDBJ whole genome shotgun (WGS) entry which is preliminary data.</text>
</comment>
<keyword evidence="1" id="KW-0812">Transmembrane</keyword>
<sequence>MRRFQIDGTVFSMAMFRILSASIEFTAALLMLYFNDVRKALFINSMLAIVGPLILIVTMTIGVVGLADELSFGKILLILVGIGFILIGIFR</sequence>
<name>A0A5R9F790_9BACL</name>
<evidence type="ECO:0000256" key="1">
    <source>
        <dbReference type="SAM" id="Phobius"/>
    </source>
</evidence>
<proteinExistence type="predicted"/>
<evidence type="ECO:0000313" key="3">
    <source>
        <dbReference type="Proteomes" id="UP000308230"/>
    </source>
</evidence>
<accession>A0A5R9F790</accession>
<dbReference type="Pfam" id="PF10942">
    <property type="entry name" value="DUF2619"/>
    <property type="match status" value="1"/>
</dbReference>
<feature type="transmembrane region" description="Helical" evidence="1">
    <location>
        <begin position="72"/>
        <end position="90"/>
    </location>
</feature>
<dbReference type="EMBL" id="SWLG01000011">
    <property type="protein sequence ID" value="TLS36364.1"/>
    <property type="molecule type" value="Genomic_DNA"/>
</dbReference>
<protein>
    <submittedName>
        <fullName evidence="2">DUF2619 domain-containing protein</fullName>
    </submittedName>
</protein>
<keyword evidence="1" id="KW-0472">Membrane</keyword>
<keyword evidence="3" id="KW-1185">Reference proteome</keyword>
<dbReference type="Proteomes" id="UP000308230">
    <property type="component" value="Unassembled WGS sequence"/>
</dbReference>
<gene>
    <name evidence="2" type="ORF">FCL54_15655</name>
</gene>
<dbReference type="OrthoDB" id="1726013at2"/>
<dbReference type="AlphaFoldDB" id="A0A5R9F790"/>
<dbReference type="RefSeq" id="WP_138127682.1">
    <property type="nucleotide sequence ID" value="NZ_SWLG01000011.1"/>
</dbReference>